<organism evidence="3 4">
    <name type="scientific">Paraburkholderia megapolitana</name>
    <dbReference type="NCBI Taxonomy" id="420953"/>
    <lineage>
        <taxon>Bacteria</taxon>
        <taxon>Pseudomonadati</taxon>
        <taxon>Pseudomonadota</taxon>
        <taxon>Betaproteobacteria</taxon>
        <taxon>Burkholderiales</taxon>
        <taxon>Burkholderiaceae</taxon>
        <taxon>Paraburkholderia</taxon>
    </lineage>
</organism>
<keyword evidence="1" id="KW-0812">Transmembrane</keyword>
<name>A0A1I3DV44_9BURK</name>
<dbReference type="InterPro" id="IPR045584">
    <property type="entry name" value="Pilin-like"/>
</dbReference>
<sequence>MQQTMKLASRLGIRAARVSRQGQRGASLLEAIAYLGIAAIVVIGAVALLNGAFTSAGSNAVAEQVNAIQTGVKKLYMTQGAGYTGVSNAILSQAGVFPGDLAVTAGTGAATDSWGGAVTVAVSGTSPSQFTIAFANVPKAVCISAVTAGGSWAAIGTNTTASILPLPPSLTDAETACPGDGNTITWTSN</sequence>
<evidence type="ECO:0000256" key="1">
    <source>
        <dbReference type="SAM" id="Phobius"/>
    </source>
</evidence>
<proteinExistence type="predicted"/>
<keyword evidence="1" id="KW-1133">Transmembrane helix</keyword>
<dbReference type="AlphaFoldDB" id="A0A1I3DV44"/>
<dbReference type="RefSeq" id="WP_245811327.1">
    <property type="nucleotide sequence ID" value="NZ_CP041743.1"/>
</dbReference>
<keyword evidence="1" id="KW-0472">Membrane</keyword>
<dbReference type="InterPro" id="IPR014911">
    <property type="entry name" value="PilS_N"/>
</dbReference>
<dbReference type="Gene3D" id="3.30.1690.10">
    <property type="entry name" value="TcpA-like pilin"/>
    <property type="match status" value="1"/>
</dbReference>
<dbReference type="SUPFAM" id="SSF54523">
    <property type="entry name" value="Pili subunits"/>
    <property type="match status" value="1"/>
</dbReference>
<feature type="transmembrane region" description="Helical" evidence="1">
    <location>
        <begin position="27"/>
        <end position="49"/>
    </location>
</feature>
<evidence type="ECO:0000313" key="4">
    <source>
        <dbReference type="Proteomes" id="UP000199548"/>
    </source>
</evidence>
<evidence type="ECO:0000259" key="2">
    <source>
        <dbReference type="Pfam" id="PF08805"/>
    </source>
</evidence>
<protein>
    <submittedName>
        <fullName evidence="3">PilS N terminal</fullName>
    </submittedName>
</protein>
<feature type="domain" description="Type 4 secretion system PilS N-terminal" evidence="2">
    <location>
        <begin position="59"/>
        <end position="189"/>
    </location>
</feature>
<reference evidence="3 4" key="1">
    <citation type="submission" date="2016-10" db="EMBL/GenBank/DDBJ databases">
        <authorList>
            <person name="de Groot N.N."/>
        </authorList>
    </citation>
    <scope>NUCLEOTIDE SEQUENCE [LARGE SCALE GENOMIC DNA]</scope>
    <source>
        <strain evidence="3 4">LMG 23650</strain>
    </source>
</reference>
<dbReference type="STRING" id="420953.SAMN05192543_101541"/>
<keyword evidence="4" id="KW-1185">Reference proteome</keyword>
<evidence type="ECO:0000313" key="3">
    <source>
        <dbReference type="EMBL" id="SFH90606.1"/>
    </source>
</evidence>
<dbReference type="Pfam" id="PF08805">
    <property type="entry name" value="PilS"/>
    <property type="match status" value="1"/>
</dbReference>
<accession>A0A1I3DV44</accession>
<gene>
    <name evidence="3" type="ORF">SAMN05192543_101541</name>
</gene>
<dbReference type="Proteomes" id="UP000199548">
    <property type="component" value="Unassembled WGS sequence"/>
</dbReference>
<dbReference type="EMBL" id="FOQU01000001">
    <property type="protein sequence ID" value="SFH90606.1"/>
    <property type="molecule type" value="Genomic_DNA"/>
</dbReference>